<sequence length="73" mass="8014">MSTLQPAQEYRPFVHRLLVVDSQSIRNALALRQGHPGNNIAYAPADHPRIADFLARAAIATHHHMVTAPGINP</sequence>
<reference evidence="1 2" key="1">
    <citation type="submission" date="2022-11" db="EMBL/GenBank/DDBJ databases">
        <title>Comparative genomics analysis of Acidithiobacillus ferriphilus.</title>
        <authorList>
            <person name="Ma L."/>
        </authorList>
    </citation>
    <scope>NUCLEOTIDE SEQUENCE [LARGE SCALE GENOMIC DNA]</scope>
    <source>
        <strain evidence="1 2">DY15</strain>
    </source>
</reference>
<evidence type="ECO:0000313" key="1">
    <source>
        <dbReference type="EMBL" id="MEB8513112.1"/>
    </source>
</evidence>
<organism evidence="1 2">
    <name type="scientific">Acidithiobacillus ferriphilus</name>
    <dbReference type="NCBI Taxonomy" id="1689834"/>
    <lineage>
        <taxon>Bacteria</taxon>
        <taxon>Pseudomonadati</taxon>
        <taxon>Pseudomonadota</taxon>
        <taxon>Acidithiobacillia</taxon>
        <taxon>Acidithiobacillales</taxon>
        <taxon>Acidithiobacillaceae</taxon>
        <taxon>Acidithiobacillus</taxon>
    </lineage>
</organism>
<accession>A0ABU6FNM4</accession>
<gene>
    <name evidence="1" type="ORF">OW717_03540</name>
</gene>
<dbReference type="Proteomes" id="UP001308776">
    <property type="component" value="Unassembled WGS sequence"/>
</dbReference>
<evidence type="ECO:0000313" key="2">
    <source>
        <dbReference type="Proteomes" id="UP001308776"/>
    </source>
</evidence>
<proteinExistence type="predicted"/>
<protein>
    <submittedName>
        <fullName evidence="1">Uncharacterized protein</fullName>
    </submittedName>
</protein>
<dbReference type="EMBL" id="JAQGFR010000094">
    <property type="protein sequence ID" value="MEB8513112.1"/>
    <property type="molecule type" value="Genomic_DNA"/>
</dbReference>
<keyword evidence="2" id="KW-1185">Reference proteome</keyword>
<comment type="caution">
    <text evidence="1">The sequence shown here is derived from an EMBL/GenBank/DDBJ whole genome shotgun (WGS) entry which is preliminary data.</text>
</comment>
<name>A0ABU6FNM4_9PROT</name>
<dbReference type="RefSeq" id="WP_155735164.1">
    <property type="nucleotide sequence ID" value="NZ_JAAZTX010000016.1"/>
</dbReference>